<protein>
    <recommendedName>
        <fullName evidence="1">BTB domain-containing protein</fullName>
    </recommendedName>
</protein>
<dbReference type="InterPro" id="IPR000210">
    <property type="entry name" value="BTB/POZ_dom"/>
</dbReference>
<dbReference type="SUPFAM" id="SSF54695">
    <property type="entry name" value="POZ domain"/>
    <property type="match status" value="1"/>
</dbReference>
<name>A0A813IMU9_POLGL</name>
<dbReference type="Gene3D" id="2.120.10.30">
    <property type="entry name" value="TolB, C-terminal domain"/>
    <property type="match status" value="1"/>
</dbReference>
<evidence type="ECO:0000313" key="3">
    <source>
        <dbReference type="Proteomes" id="UP000626109"/>
    </source>
</evidence>
<comment type="caution">
    <text evidence="2">The sequence shown here is derived from an EMBL/GenBank/DDBJ whole genome shotgun (WGS) entry which is preliminary data.</text>
</comment>
<dbReference type="InterPro" id="IPR011042">
    <property type="entry name" value="6-blade_b-propeller_TolB-like"/>
</dbReference>
<dbReference type="AlphaFoldDB" id="A0A813IMU9"/>
<sequence length="592" mass="65665">MSGSGFLRPSLVSCRSWQGWNRKQRWGGMAVGSNGDVYCCPQDAEDLLVIQPKTRDIKHIKLPYLFRNVQLDGMAVAPDGRLYFSPIVRSRELYEPYEGFFEALEENVESHEEILRNYPFRDVDGYDCLWRACVLTFDTVSESYSHFVQKLDPSDIEDAFACSFSSGLFGGMAAAGNGKLYCPPTNASAVAVVDPASKQISFIMGAGRNTQQDKWAGIALAENGLLYCAPARARSVLVINPADDTLDFITDQTVFDECGVVRYPLFEFIDGHEIPWDYEDNDIHCWSGIAMADNGKLFCAPQDANAVLVIDPDTWALSFIPLAPLHLGTLKDKWAGIVKAADGRLYCAPWCVDCVLVIDPRFATLSLIPFPAWDVRAEHGLCQWFQADPAAYVPRECYWQWCGIAASEGRIWCAPDRADEVLTLLLPKDNLISLLRSGYHFDLTVTSESGGHVRCHQSVIGSASRVLDTMLAGDFREGQEGRICLREVSPATVTHFVEHIYSGLLPRGADVKELAELAHQYELDQLLGQCLQDALPSSLNEASVADAARFFKRHSTASFEALGMWHTFKYAVSRDERLCSSVVEALGSSGCR</sequence>
<feature type="domain" description="BTB" evidence="1">
    <location>
        <begin position="441"/>
        <end position="509"/>
    </location>
</feature>
<dbReference type="EMBL" id="CAJNNW010010999">
    <property type="protein sequence ID" value="CAE8652640.1"/>
    <property type="molecule type" value="Genomic_DNA"/>
</dbReference>
<dbReference type="PROSITE" id="PS50097">
    <property type="entry name" value="BTB"/>
    <property type="match status" value="1"/>
</dbReference>
<dbReference type="PANTHER" id="PTHR24413">
    <property type="entry name" value="SPECKLE-TYPE POZ PROTEIN"/>
    <property type="match status" value="1"/>
</dbReference>
<dbReference type="CDD" id="cd18186">
    <property type="entry name" value="BTB_POZ_ZBTB_KLHL-like"/>
    <property type="match status" value="1"/>
</dbReference>
<evidence type="ECO:0000259" key="1">
    <source>
        <dbReference type="PROSITE" id="PS50097"/>
    </source>
</evidence>
<dbReference type="Proteomes" id="UP000626109">
    <property type="component" value="Unassembled WGS sequence"/>
</dbReference>
<evidence type="ECO:0000313" key="2">
    <source>
        <dbReference type="EMBL" id="CAE8652640.1"/>
    </source>
</evidence>
<dbReference type="InterPro" id="IPR011333">
    <property type="entry name" value="SKP1/BTB/POZ_sf"/>
</dbReference>
<proteinExistence type="predicted"/>
<organism evidence="2 3">
    <name type="scientific">Polarella glacialis</name>
    <name type="common">Dinoflagellate</name>
    <dbReference type="NCBI Taxonomy" id="89957"/>
    <lineage>
        <taxon>Eukaryota</taxon>
        <taxon>Sar</taxon>
        <taxon>Alveolata</taxon>
        <taxon>Dinophyceae</taxon>
        <taxon>Suessiales</taxon>
        <taxon>Suessiaceae</taxon>
        <taxon>Polarella</taxon>
    </lineage>
</organism>
<accession>A0A813IMU9</accession>
<gene>
    <name evidence="2" type="ORF">PGLA2088_LOCUS9847</name>
</gene>
<reference evidence="2" key="1">
    <citation type="submission" date="2021-02" db="EMBL/GenBank/DDBJ databases">
        <authorList>
            <person name="Dougan E. K."/>
            <person name="Rhodes N."/>
            <person name="Thang M."/>
            <person name="Chan C."/>
        </authorList>
    </citation>
    <scope>NUCLEOTIDE SEQUENCE</scope>
</reference>
<dbReference type="Gene3D" id="3.30.710.10">
    <property type="entry name" value="Potassium Channel Kv1.1, Chain A"/>
    <property type="match status" value="1"/>
</dbReference>
<dbReference type="SUPFAM" id="SSF101898">
    <property type="entry name" value="NHL repeat"/>
    <property type="match status" value="1"/>
</dbReference>
<dbReference type="Pfam" id="PF00651">
    <property type="entry name" value="BTB"/>
    <property type="match status" value="1"/>
</dbReference>